<reference evidence="2 3" key="1">
    <citation type="submission" date="2018-09" db="EMBL/GenBank/DDBJ databases">
        <title>The draft genome of Acinetobacter spp. strains.</title>
        <authorList>
            <person name="Qin J."/>
            <person name="Feng Y."/>
            <person name="Zong Z."/>
        </authorList>
    </citation>
    <scope>NUCLEOTIDE SEQUENCE [LARGE SCALE GENOMIC DNA]</scope>
    <source>
        <strain evidence="2 3">WCHAc060096</strain>
    </source>
</reference>
<comment type="caution">
    <text evidence="2">The sequence shown here is derived from an EMBL/GenBank/DDBJ whole genome shotgun (WGS) entry which is preliminary data.</text>
</comment>
<dbReference type="Pfam" id="PF13612">
    <property type="entry name" value="DDE_Tnp_1_3"/>
    <property type="match status" value="1"/>
</dbReference>
<dbReference type="EMBL" id="RAXU01000010">
    <property type="protein sequence ID" value="RKG33435.1"/>
    <property type="molecule type" value="Genomic_DNA"/>
</dbReference>
<dbReference type="InterPro" id="IPR025668">
    <property type="entry name" value="Tnp_DDE_dom"/>
</dbReference>
<dbReference type="Proteomes" id="UP000269001">
    <property type="component" value="Unassembled WGS sequence"/>
</dbReference>
<name>A0A3A8EFS8_9GAMM</name>
<organism evidence="2 3">
    <name type="scientific">Acinetobacter guerrae</name>
    <dbReference type="NCBI Taxonomy" id="1843371"/>
    <lineage>
        <taxon>Bacteria</taxon>
        <taxon>Pseudomonadati</taxon>
        <taxon>Pseudomonadota</taxon>
        <taxon>Gammaproteobacteria</taxon>
        <taxon>Moraxellales</taxon>
        <taxon>Moraxellaceae</taxon>
        <taxon>Acinetobacter</taxon>
    </lineage>
</organism>
<evidence type="ECO:0000313" key="2">
    <source>
        <dbReference type="EMBL" id="RKG33435.1"/>
    </source>
</evidence>
<accession>A0A3A8EFS8</accession>
<evidence type="ECO:0000259" key="1">
    <source>
        <dbReference type="Pfam" id="PF13612"/>
    </source>
</evidence>
<proteinExistence type="predicted"/>
<gene>
    <name evidence="2" type="ORF">D7V21_09715</name>
</gene>
<keyword evidence="3" id="KW-1185">Reference proteome</keyword>
<feature type="domain" description="Transposase DDE" evidence="1">
    <location>
        <begin position="5"/>
        <end position="53"/>
    </location>
</feature>
<dbReference type="AlphaFoldDB" id="A0A3A8EFS8"/>
<sequence>MLRTIADIKMVERLVDALQVKIYADCGYTSQELKSKLLKEQGVYLITHHRKNMIR</sequence>
<protein>
    <recommendedName>
        <fullName evidence="1">Transposase DDE domain-containing protein</fullName>
    </recommendedName>
</protein>
<evidence type="ECO:0000313" key="3">
    <source>
        <dbReference type="Proteomes" id="UP000269001"/>
    </source>
</evidence>